<protein>
    <submittedName>
        <fullName evidence="3">Uncharacterized protein</fullName>
    </submittedName>
</protein>
<dbReference type="EMBL" id="MU006099">
    <property type="protein sequence ID" value="KAF2837675.1"/>
    <property type="molecule type" value="Genomic_DNA"/>
</dbReference>
<evidence type="ECO:0000313" key="4">
    <source>
        <dbReference type="Proteomes" id="UP000799429"/>
    </source>
</evidence>
<evidence type="ECO:0000313" key="3">
    <source>
        <dbReference type="EMBL" id="KAF2837675.1"/>
    </source>
</evidence>
<name>A0A9P4VPU8_9PEZI</name>
<keyword evidence="2" id="KW-1133">Transmembrane helix</keyword>
<keyword evidence="4" id="KW-1185">Reference proteome</keyword>
<keyword evidence="2" id="KW-0812">Transmembrane</keyword>
<keyword evidence="2" id="KW-0472">Membrane</keyword>
<dbReference type="AlphaFoldDB" id="A0A9P4VPU8"/>
<feature type="region of interest" description="Disordered" evidence="1">
    <location>
        <begin position="34"/>
        <end position="73"/>
    </location>
</feature>
<gene>
    <name evidence="3" type="ORF">M501DRAFT_1032892</name>
</gene>
<feature type="compositionally biased region" description="Polar residues" evidence="1">
    <location>
        <begin position="58"/>
        <end position="73"/>
    </location>
</feature>
<feature type="compositionally biased region" description="Low complexity" evidence="1">
    <location>
        <begin position="44"/>
        <end position="57"/>
    </location>
</feature>
<feature type="transmembrane region" description="Helical" evidence="2">
    <location>
        <begin position="82"/>
        <end position="103"/>
    </location>
</feature>
<comment type="caution">
    <text evidence="3">The sequence shown here is derived from an EMBL/GenBank/DDBJ whole genome shotgun (WGS) entry which is preliminary data.</text>
</comment>
<accession>A0A9P4VPU8</accession>
<reference evidence="3" key="1">
    <citation type="journal article" date="2020" name="Stud. Mycol.">
        <title>101 Dothideomycetes genomes: a test case for predicting lifestyles and emergence of pathogens.</title>
        <authorList>
            <person name="Haridas S."/>
            <person name="Albert R."/>
            <person name="Binder M."/>
            <person name="Bloem J."/>
            <person name="Labutti K."/>
            <person name="Salamov A."/>
            <person name="Andreopoulos B."/>
            <person name="Baker S."/>
            <person name="Barry K."/>
            <person name="Bills G."/>
            <person name="Bluhm B."/>
            <person name="Cannon C."/>
            <person name="Castanera R."/>
            <person name="Culley D."/>
            <person name="Daum C."/>
            <person name="Ezra D."/>
            <person name="Gonzalez J."/>
            <person name="Henrissat B."/>
            <person name="Kuo A."/>
            <person name="Liang C."/>
            <person name="Lipzen A."/>
            <person name="Lutzoni F."/>
            <person name="Magnuson J."/>
            <person name="Mondo S."/>
            <person name="Nolan M."/>
            <person name="Ohm R."/>
            <person name="Pangilinan J."/>
            <person name="Park H.-J."/>
            <person name="Ramirez L."/>
            <person name="Alfaro M."/>
            <person name="Sun H."/>
            <person name="Tritt A."/>
            <person name="Yoshinaga Y."/>
            <person name="Zwiers L.-H."/>
            <person name="Turgeon B."/>
            <person name="Goodwin S."/>
            <person name="Spatafora J."/>
            <person name="Crous P."/>
            <person name="Grigoriev I."/>
        </authorList>
    </citation>
    <scope>NUCLEOTIDE SEQUENCE</scope>
    <source>
        <strain evidence="3">CBS 101060</strain>
    </source>
</reference>
<dbReference type="Proteomes" id="UP000799429">
    <property type="component" value="Unassembled WGS sequence"/>
</dbReference>
<organism evidence="3 4">
    <name type="scientific">Patellaria atrata CBS 101060</name>
    <dbReference type="NCBI Taxonomy" id="1346257"/>
    <lineage>
        <taxon>Eukaryota</taxon>
        <taxon>Fungi</taxon>
        <taxon>Dikarya</taxon>
        <taxon>Ascomycota</taxon>
        <taxon>Pezizomycotina</taxon>
        <taxon>Dothideomycetes</taxon>
        <taxon>Dothideomycetes incertae sedis</taxon>
        <taxon>Patellariales</taxon>
        <taxon>Patellariaceae</taxon>
        <taxon>Patellaria</taxon>
    </lineage>
</organism>
<evidence type="ECO:0000256" key="1">
    <source>
        <dbReference type="SAM" id="MobiDB-lite"/>
    </source>
</evidence>
<proteinExistence type="predicted"/>
<evidence type="ECO:0000256" key="2">
    <source>
        <dbReference type="SAM" id="Phobius"/>
    </source>
</evidence>
<sequence length="184" mass="19186">MDDTVATCCDDDADFFNLPQGTSTAYISTLGGLNGAGPTSGEDSPSPALTASATPSSQIGPQTSISNPDVDSKSSSLTAGEIAAIPSSISAAIFLAGIGIYIIRRRHLNHLAKKQDSNELGIPELGVSSSYLQEIDAVEPGTREIEVVENPSWEAGGRALIAELETHVERSELEGEKLDQIESG</sequence>